<sequence length="117" mass="13925">MRNQLNDILSKYFKNFHIPFNNSDYGLYDIKIIESYYPYRTEPVVFMLNITKDGQYDRVEIVSTGFELYFVQHKLVGGNLTGSRQQVLDFIDYNLKCLHERYTNIKLGLWSPYGIKH</sequence>
<name>A0A7S9SW32_9CAUD</name>
<organism evidence="1 2">
    <name type="scientific">Providencia phage PSTCR7</name>
    <dbReference type="NCBI Taxonomy" id="2783549"/>
    <lineage>
        <taxon>Viruses</taxon>
        <taxon>Duplodnaviria</taxon>
        <taxon>Heunggongvirae</taxon>
        <taxon>Uroviricota</taxon>
        <taxon>Caudoviricetes</taxon>
        <taxon>Craquatrovirus</taxon>
        <taxon>Craquatrovirus PSTCR7</taxon>
    </lineage>
</organism>
<evidence type="ECO:0000313" key="2">
    <source>
        <dbReference type="Proteomes" id="UP000594422"/>
    </source>
</evidence>
<reference evidence="1 2" key="1">
    <citation type="submission" date="2020-10" db="EMBL/GenBank/DDBJ databases">
        <title>Novel bacteriophages targeting Providencia spp. as potential agents for phage therapy.</title>
        <authorList>
            <person name="Rakov C."/>
            <person name="Alkalay-Oren S."/>
            <person name="Coppenhagen-Glazer S."/>
            <person name="Hazan R."/>
        </authorList>
    </citation>
    <scope>NUCLEOTIDE SEQUENCE [LARGE SCALE GENOMIC DNA]</scope>
</reference>
<proteinExistence type="predicted"/>
<evidence type="ECO:0000313" key="1">
    <source>
        <dbReference type="EMBL" id="QPI18491.1"/>
    </source>
</evidence>
<dbReference type="EMBL" id="MW057861">
    <property type="protein sequence ID" value="QPI18491.1"/>
    <property type="molecule type" value="Genomic_DNA"/>
</dbReference>
<dbReference type="Proteomes" id="UP000594422">
    <property type="component" value="Segment"/>
</dbReference>
<dbReference type="KEGG" id="vg:77951601"/>
<protein>
    <submittedName>
        <fullName evidence="1">Uncharacterized protein</fullName>
    </submittedName>
</protein>
<keyword evidence="2" id="KW-1185">Reference proteome</keyword>
<dbReference type="RefSeq" id="YP_010675278.1">
    <property type="nucleotide sequence ID" value="NC_071001.1"/>
</dbReference>
<accession>A0A7S9SW32</accession>
<dbReference type="GeneID" id="77951601"/>